<organism evidence="7 8">
    <name type="scientific">Frankliniella occidentalis</name>
    <name type="common">Western flower thrips</name>
    <name type="synonym">Euthrips occidentalis</name>
    <dbReference type="NCBI Taxonomy" id="133901"/>
    <lineage>
        <taxon>Eukaryota</taxon>
        <taxon>Metazoa</taxon>
        <taxon>Ecdysozoa</taxon>
        <taxon>Arthropoda</taxon>
        <taxon>Hexapoda</taxon>
        <taxon>Insecta</taxon>
        <taxon>Pterygota</taxon>
        <taxon>Neoptera</taxon>
        <taxon>Paraneoptera</taxon>
        <taxon>Thysanoptera</taxon>
        <taxon>Terebrantia</taxon>
        <taxon>Thripoidea</taxon>
        <taxon>Thripidae</taxon>
        <taxon>Frankliniella</taxon>
    </lineage>
</organism>
<reference evidence="8" key="1">
    <citation type="submission" date="2025-08" db="UniProtKB">
        <authorList>
            <consortium name="RefSeq"/>
        </authorList>
    </citation>
    <scope>IDENTIFICATION</scope>
    <source>
        <tissue evidence="8">Whole organism</tissue>
    </source>
</reference>
<feature type="domain" description="RING-type" evidence="6">
    <location>
        <begin position="5"/>
        <end position="46"/>
    </location>
</feature>
<feature type="compositionally biased region" description="Low complexity" evidence="5">
    <location>
        <begin position="133"/>
        <end position="144"/>
    </location>
</feature>
<dbReference type="Proteomes" id="UP000504606">
    <property type="component" value="Unplaced"/>
</dbReference>
<keyword evidence="2 4" id="KW-0863">Zinc-finger</keyword>
<keyword evidence="1" id="KW-0479">Metal-binding</keyword>
<evidence type="ECO:0000313" key="8">
    <source>
        <dbReference type="RefSeq" id="XP_052130779.1"/>
    </source>
</evidence>
<dbReference type="InterPro" id="IPR013083">
    <property type="entry name" value="Znf_RING/FYVE/PHD"/>
</dbReference>
<dbReference type="InterPro" id="IPR051435">
    <property type="entry name" value="RING_finger_E3_ubiq-ligases"/>
</dbReference>
<evidence type="ECO:0000256" key="4">
    <source>
        <dbReference type="PROSITE-ProRule" id="PRU00175"/>
    </source>
</evidence>
<dbReference type="InterPro" id="IPR001841">
    <property type="entry name" value="Znf_RING"/>
</dbReference>
<evidence type="ECO:0000256" key="1">
    <source>
        <dbReference type="ARBA" id="ARBA00022723"/>
    </source>
</evidence>
<sequence>MALLCDVCLDQFDLDIHRPKSSPCGHTICCECVHNPAFGLKCPTCRKVLSTDPKSLPDNVLAIRLIGADGAPPPRIAAPEREEAKMLQLQRGVDAGRKVVQVLRQVSLQRHLDSSVAQLRQMEDALEKMQKQATAGAGNSSAAEEGARDTVRHLQHLRQVAQLEDSLRLLTTNRCSIVAEEDEATWRTTVHLGPLDDQLEMVSTQVYFALRCCQAVLTPAMSVTRGDALAPAARWAGQPAKLPCEAGGPPRADGGRGSASVSMDSSLGTVAPLWQLRALMSLVK</sequence>
<evidence type="ECO:0000256" key="5">
    <source>
        <dbReference type="SAM" id="MobiDB-lite"/>
    </source>
</evidence>
<dbReference type="OrthoDB" id="654191at2759"/>
<keyword evidence="3" id="KW-0862">Zinc</keyword>
<dbReference type="KEGG" id="foc:127751358"/>
<keyword evidence="7" id="KW-1185">Reference proteome</keyword>
<dbReference type="PANTHER" id="PTHR22791:SF34">
    <property type="entry name" value="RING-TYPE DOMAIN-CONTAINING PROTEIN"/>
    <property type="match status" value="1"/>
</dbReference>
<dbReference type="GO" id="GO:0061630">
    <property type="term" value="F:ubiquitin protein ligase activity"/>
    <property type="evidence" value="ECO:0007669"/>
    <property type="project" value="TreeGrafter"/>
</dbReference>
<dbReference type="InterPro" id="IPR017907">
    <property type="entry name" value="Znf_RING_CS"/>
</dbReference>
<accession>A0A9C6X7Z2</accession>
<dbReference type="PROSITE" id="PS50089">
    <property type="entry name" value="ZF_RING_2"/>
    <property type="match status" value="1"/>
</dbReference>
<dbReference type="RefSeq" id="XP_052130779.1">
    <property type="nucleotide sequence ID" value="XM_052274819.1"/>
</dbReference>
<dbReference type="SUPFAM" id="SSF57850">
    <property type="entry name" value="RING/U-box"/>
    <property type="match status" value="1"/>
</dbReference>
<evidence type="ECO:0000256" key="2">
    <source>
        <dbReference type="ARBA" id="ARBA00022771"/>
    </source>
</evidence>
<name>A0A9C6X7Z2_FRAOC</name>
<dbReference type="Gene3D" id="3.30.40.10">
    <property type="entry name" value="Zinc/RING finger domain, C3HC4 (zinc finger)"/>
    <property type="match status" value="1"/>
</dbReference>
<proteinExistence type="predicted"/>
<dbReference type="GO" id="GO:0016567">
    <property type="term" value="P:protein ubiquitination"/>
    <property type="evidence" value="ECO:0007669"/>
    <property type="project" value="TreeGrafter"/>
</dbReference>
<dbReference type="AlphaFoldDB" id="A0A9C6X7Z2"/>
<dbReference type="SMART" id="SM00184">
    <property type="entry name" value="RING"/>
    <property type="match status" value="1"/>
</dbReference>
<protein>
    <submittedName>
        <fullName evidence="8">Roquin-2-like</fullName>
    </submittedName>
</protein>
<feature type="region of interest" description="Disordered" evidence="5">
    <location>
        <begin position="127"/>
        <end position="148"/>
    </location>
</feature>
<evidence type="ECO:0000259" key="6">
    <source>
        <dbReference type="PROSITE" id="PS50089"/>
    </source>
</evidence>
<gene>
    <name evidence="8" type="primary">LOC127751358</name>
</gene>
<dbReference type="PANTHER" id="PTHR22791">
    <property type="entry name" value="RING-TYPE DOMAIN-CONTAINING PROTEIN"/>
    <property type="match status" value="1"/>
</dbReference>
<evidence type="ECO:0000256" key="3">
    <source>
        <dbReference type="ARBA" id="ARBA00022833"/>
    </source>
</evidence>
<evidence type="ECO:0000313" key="7">
    <source>
        <dbReference type="Proteomes" id="UP000504606"/>
    </source>
</evidence>
<feature type="region of interest" description="Disordered" evidence="5">
    <location>
        <begin position="240"/>
        <end position="263"/>
    </location>
</feature>
<dbReference type="PROSITE" id="PS00518">
    <property type="entry name" value="ZF_RING_1"/>
    <property type="match status" value="1"/>
</dbReference>
<dbReference type="GeneID" id="127751358"/>
<dbReference type="GO" id="GO:0008270">
    <property type="term" value="F:zinc ion binding"/>
    <property type="evidence" value="ECO:0007669"/>
    <property type="project" value="UniProtKB-KW"/>
</dbReference>